<keyword evidence="3" id="KW-1185">Reference proteome</keyword>
<name>A0AAW9PVN2_9CYAN</name>
<comment type="caution">
    <text evidence="2">The sequence shown here is derived from an EMBL/GenBank/DDBJ whole genome shotgun (WGS) entry which is preliminary data.</text>
</comment>
<proteinExistence type="predicted"/>
<dbReference type="EMBL" id="JAZBJZ010000025">
    <property type="protein sequence ID" value="MEE3716771.1"/>
    <property type="molecule type" value="Genomic_DNA"/>
</dbReference>
<accession>A0AAW9PVN2</accession>
<sequence>MNDESMVAQGTVSNQAAAEALQTIAGQNHYAGGNALLSAEAEAGAQLDNSAIDQLVETKTASNQATENSTEAKRFTTTGNYPINFEHLSDAGDLSLTNDVPSAE</sequence>
<protein>
    <submittedName>
        <fullName evidence="2">Uncharacterized protein</fullName>
    </submittedName>
</protein>
<dbReference type="Proteomes" id="UP001333818">
    <property type="component" value="Unassembled WGS sequence"/>
</dbReference>
<evidence type="ECO:0000313" key="2">
    <source>
        <dbReference type="EMBL" id="MEE3716771.1"/>
    </source>
</evidence>
<dbReference type="AlphaFoldDB" id="A0AAW9PVN2"/>
<reference evidence="2" key="1">
    <citation type="submission" date="2024-01" db="EMBL/GenBank/DDBJ databases">
        <title>Bank of Algae and Cyanobacteria of the Azores (BACA) strain genomes.</title>
        <authorList>
            <person name="Luz R."/>
            <person name="Cordeiro R."/>
            <person name="Fonseca A."/>
            <person name="Goncalves V."/>
        </authorList>
    </citation>
    <scope>NUCLEOTIDE SEQUENCE</scope>
    <source>
        <strain evidence="2">BACA0141</strain>
    </source>
</reference>
<evidence type="ECO:0000313" key="3">
    <source>
        <dbReference type="Proteomes" id="UP001333818"/>
    </source>
</evidence>
<gene>
    <name evidence="2" type="ORF">V2H45_08435</name>
</gene>
<feature type="region of interest" description="Disordered" evidence="1">
    <location>
        <begin position="58"/>
        <end position="77"/>
    </location>
</feature>
<evidence type="ECO:0000256" key="1">
    <source>
        <dbReference type="SAM" id="MobiDB-lite"/>
    </source>
</evidence>
<organism evidence="2 3">
    <name type="scientific">Tumidithrix elongata BACA0141</name>
    <dbReference type="NCBI Taxonomy" id="2716417"/>
    <lineage>
        <taxon>Bacteria</taxon>
        <taxon>Bacillati</taxon>
        <taxon>Cyanobacteriota</taxon>
        <taxon>Cyanophyceae</taxon>
        <taxon>Pseudanabaenales</taxon>
        <taxon>Pseudanabaenaceae</taxon>
        <taxon>Tumidithrix</taxon>
        <taxon>Tumidithrix elongata</taxon>
    </lineage>
</organism>
<dbReference type="RefSeq" id="WP_330483199.1">
    <property type="nucleotide sequence ID" value="NZ_JAZBJZ010000025.1"/>
</dbReference>